<name>A0A956M568_UNCEI</name>
<dbReference type="Pfam" id="PF10012">
    <property type="entry name" value="DUF2255"/>
    <property type="match status" value="1"/>
</dbReference>
<gene>
    <name evidence="1" type="ORF">KC729_21705</name>
</gene>
<organism evidence="1 2">
    <name type="scientific">Eiseniibacteriota bacterium</name>
    <dbReference type="NCBI Taxonomy" id="2212470"/>
    <lineage>
        <taxon>Bacteria</taxon>
        <taxon>Candidatus Eiseniibacteriota</taxon>
    </lineage>
</organism>
<reference evidence="1" key="1">
    <citation type="submission" date="2020-04" db="EMBL/GenBank/DDBJ databases">
        <authorList>
            <person name="Zhang T."/>
        </authorList>
    </citation>
    <scope>NUCLEOTIDE SEQUENCE</scope>
    <source>
        <strain evidence="1">HKST-UBA01</strain>
    </source>
</reference>
<evidence type="ECO:0000313" key="1">
    <source>
        <dbReference type="EMBL" id="MCA9730312.1"/>
    </source>
</evidence>
<dbReference type="EMBL" id="JAGQHR010001104">
    <property type="protein sequence ID" value="MCA9730312.1"/>
    <property type="molecule type" value="Genomic_DNA"/>
</dbReference>
<proteinExistence type="predicted"/>
<protein>
    <submittedName>
        <fullName evidence="1">DUF2255 family protein</fullName>
    </submittedName>
</protein>
<sequence length="132" mass="15142">MNRDAGLLRYLQEHTLIGIRVGPDRVDFVDIWMVEVSGRLFARSWNRSTRGWYGALLEGLAGDVRFGDRTLPIVGRRLDPESPLMSRIDRAYLERFHQPENIPYAQGISQPDYHPYTMEILPVEIPSGTEGE</sequence>
<dbReference type="Proteomes" id="UP000697710">
    <property type="component" value="Unassembled WGS sequence"/>
</dbReference>
<reference evidence="1" key="2">
    <citation type="journal article" date="2021" name="Microbiome">
        <title>Successional dynamics and alternative stable states in a saline activated sludge microbial community over 9 years.</title>
        <authorList>
            <person name="Wang Y."/>
            <person name="Ye J."/>
            <person name="Ju F."/>
            <person name="Liu L."/>
            <person name="Boyd J.A."/>
            <person name="Deng Y."/>
            <person name="Parks D.H."/>
            <person name="Jiang X."/>
            <person name="Yin X."/>
            <person name="Woodcroft B.J."/>
            <person name="Tyson G.W."/>
            <person name="Hugenholtz P."/>
            <person name="Polz M.F."/>
            <person name="Zhang T."/>
        </authorList>
    </citation>
    <scope>NUCLEOTIDE SEQUENCE</scope>
    <source>
        <strain evidence="1">HKST-UBA01</strain>
    </source>
</reference>
<comment type="caution">
    <text evidence="1">The sequence shown here is derived from an EMBL/GenBank/DDBJ whole genome shotgun (WGS) entry which is preliminary data.</text>
</comment>
<dbReference type="InterPro" id="IPR016888">
    <property type="entry name" value="UCP028498"/>
</dbReference>
<evidence type="ECO:0000313" key="2">
    <source>
        <dbReference type="Proteomes" id="UP000697710"/>
    </source>
</evidence>
<accession>A0A956M568</accession>
<dbReference type="AlphaFoldDB" id="A0A956M568"/>